<dbReference type="GO" id="GO:0005829">
    <property type="term" value="C:cytosol"/>
    <property type="evidence" value="ECO:0007669"/>
    <property type="project" value="TreeGrafter"/>
</dbReference>
<dbReference type="OrthoDB" id="1193143at2759"/>
<dbReference type="InParanoid" id="A0A2P5FF15"/>
<dbReference type="Gene3D" id="6.10.140.1430">
    <property type="match status" value="1"/>
</dbReference>
<feature type="compositionally biased region" description="Basic and acidic residues" evidence="1">
    <location>
        <begin position="104"/>
        <end position="158"/>
    </location>
</feature>
<sequence>MASDQSSRRENTMDEREIHVEKDRVPKMTVHYETLAEQVKGSDTTGDVGGAGKRRESHEFVSLSDKDKQRDSNVEKARNANMVADKEAEAKQQGMEKSGPKTVAKFEVKGGEEKVPSDKARTGEGEAGDRERGTSTTEMGKEQSQEQREKSSESRESQQEQGTDQGNKGEYTLEEISKLRAEAQQKSNEAIRAAEERYSNALQSVKQGIGEKGTQTKDTCLQGAQYLKEKGQAAKDTVLEKGQAAKETVLEKGQAAKDTVIEKAAEAKEAAVSTGEKAKEYTVQKAAQAKDVTVETGKEAAEYTAKTAASVKDKAAVAGWTVAHYSTEKAVEGTKAAARVVKGAAEYAGHKAVEIAAKPLSAAKDMALSAGESAKEYTARKKEEAQKELEVKQRSTEGQETVQSQGEKTEESTEPHEMEMPEERESRKPDQDTTKEAAAASHGFQEHGHKEGAMKGSSHGVLGAIGETIVEIAQTTKDLVIGEDVTQQQKRDQSNESS</sequence>
<reference evidence="3" key="1">
    <citation type="submission" date="2016-06" db="EMBL/GenBank/DDBJ databases">
        <title>Parallel loss of symbiosis genes in relatives of nitrogen-fixing non-legume Parasponia.</title>
        <authorList>
            <person name="Van Velzen R."/>
            <person name="Holmer R."/>
            <person name="Bu F."/>
            <person name="Rutten L."/>
            <person name="Van Zeijl A."/>
            <person name="Liu W."/>
            <person name="Santuari L."/>
            <person name="Cao Q."/>
            <person name="Sharma T."/>
            <person name="Shen D."/>
            <person name="Roswanjaya Y."/>
            <person name="Wardhani T."/>
            <person name="Kalhor M.S."/>
            <person name="Jansen J."/>
            <person name="Van den Hoogen J."/>
            <person name="Gungor B."/>
            <person name="Hartog M."/>
            <person name="Hontelez J."/>
            <person name="Verver J."/>
            <person name="Yang W.-C."/>
            <person name="Schijlen E."/>
            <person name="Repin R."/>
            <person name="Schilthuizen M."/>
            <person name="Schranz E."/>
            <person name="Heidstra R."/>
            <person name="Miyata K."/>
            <person name="Fedorova E."/>
            <person name="Kohlen W."/>
            <person name="Bisseling T."/>
            <person name="Smit S."/>
            <person name="Geurts R."/>
        </authorList>
    </citation>
    <scope>NUCLEOTIDE SEQUENCE [LARGE SCALE GENOMIC DNA]</scope>
    <source>
        <strain evidence="3">cv. RG33-2</strain>
    </source>
</reference>
<name>A0A2P5FF15_TREOI</name>
<protein>
    <submittedName>
        <fullName evidence="2">Seed biotin-containing protein SBP</fullName>
    </submittedName>
</protein>
<dbReference type="EMBL" id="JXTC01000038">
    <property type="protein sequence ID" value="PON96401.1"/>
    <property type="molecule type" value="Genomic_DNA"/>
</dbReference>
<dbReference type="PANTHER" id="PTHR47877">
    <property type="entry name" value="LATE EMBRYOGENESIS ABUNDANT DOMAIN-CONTAINING PROTEIN / LEA DOMAIN-CONTAINING PROTEIN"/>
    <property type="match status" value="1"/>
</dbReference>
<feature type="compositionally biased region" description="Basic and acidic residues" evidence="1">
    <location>
        <begin position="373"/>
        <end position="397"/>
    </location>
</feature>
<evidence type="ECO:0000256" key="1">
    <source>
        <dbReference type="SAM" id="MobiDB-lite"/>
    </source>
</evidence>
<evidence type="ECO:0000313" key="2">
    <source>
        <dbReference type="EMBL" id="PON96401.1"/>
    </source>
</evidence>
<feature type="compositionally biased region" description="Basic and acidic residues" evidence="1">
    <location>
        <begin position="444"/>
        <end position="453"/>
    </location>
</feature>
<proteinExistence type="predicted"/>
<keyword evidence="3" id="KW-1185">Reference proteome</keyword>
<dbReference type="FunCoup" id="A0A2P5FF15">
    <property type="interactions" value="56"/>
</dbReference>
<dbReference type="Proteomes" id="UP000237000">
    <property type="component" value="Unassembled WGS sequence"/>
</dbReference>
<accession>A0A2P5FF15</accession>
<gene>
    <name evidence="2" type="ORF">TorRG33x02_076740</name>
</gene>
<feature type="region of interest" description="Disordered" evidence="1">
    <location>
        <begin position="1"/>
        <end position="192"/>
    </location>
</feature>
<dbReference type="AlphaFoldDB" id="A0A2P5FF15"/>
<dbReference type="GO" id="GO:0009631">
    <property type="term" value="P:cold acclimation"/>
    <property type="evidence" value="ECO:0007669"/>
    <property type="project" value="TreeGrafter"/>
</dbReference>
<evidence type="ECO:0000313" key="3">
    <source>
        <dbReference type="Proteomes" id="UP000237000"/>
    </source>
</evidence>
<dbReference type="PANTHER" id="PTHR47877:SF3">
    <property type="entry name" value="LATE EMBRYOGENESIS ABUNDANT DOMAIN-CONTAINING PROTEIN _ LEA DOMAIN-CONTAINING PROTEIN"/>
    <property type="match status" value="1"/>
</dbReference>
<dbReference type="STRING" id="63057.A0A2P5FF15"/>
<feature type="compositionally biased region" description="Basic and acidic residues" evidence="1">
    <location>
        <begin position="1"/>
        <end position="26"/>
    </location>
</feature>
<organism evidence="2 3">
    <name type="scientific">Trema orientale</name>
    <name type="common">Charcoal tree</name>
    <name type="synonym">Celtis orientalis</name>
    <dbReference type="NCBI Taxonomy" id="63057"/>
    <lineage>
        <taxon>Eukaryota</taxon>
        <taxon>Viridiplantae</taxon>
        <taxon>Streptophyta</taxon>
        <taxon>Embryophyta</taxon>
        <taxon>Tracheophyta</taxon>
        <taxon>Spermatophyta</taxon>
        <taxon>Magnoliopsida</taxon>
        <taxon>eudicotyledons</taxon>
        <taxon>Gunneridae</taxon>
        <taxon>Pentapetalae</taxon>
        <taxon>rosids</taxon>
        <taxon>fabids</taxon>
        <taxon>Rosales</taxon>
        <taxon>Cannabaceae</taxon>
        <taxon>Trema</taxon>
    </lineage>
</organism>
<feature type="compositionally biased region" description="Basic and acidic residues" evidence="1">
    <location>
        <begin position="53"/>
        <end position="90"/>
    </location>
</feature>
<feature type="region of interest" description="Disordered" evidence="1">
    <location>
        <begin position="358"/>
        <end position="459"/>
    </location>
</feature>
<comment type="caution">
    <text evidence="2">The sequence shown here is derived from an EMBL/GenBank/DDBJ whole genome shotgun (WGS) entry which is preliminary data.</text>
</comment>
<feature type="compositionally biased region" description="Basic and acidic residues" evidence="1">
    <location>
        <begin position="407"/>
        <end position="435"/>
    </location>
</feature>